<proteinExistence type="predicted"/>
<comment type="caution">
    <text evidence="1">The sequence shown here is derived from an EMBL/GenBank/DDBJ whole genome shotgun (WGS) entry which is preliminary data.</text>
</comment>
<evidence type="ECO:0000313" key="1">
    <source>
        <dbReference type="EMBL" id="KYD18747.1"/>
    </source>
</evidence>
<dbReference type="AlphaFoldDB" id="A0A150M2D8"/>
<sequence length="76" mass="8440">MRARAGLLGWPPPCLWQSGWSLRSPALGPFKEAALQANSFRSHAKQLQAVNHRISSGSFQATNKVFNQTIKVYSIE</sequence>
<protein>
    <submittedName>
        <fullName evidence="1">Uncharacterized protein</fullName>
    </submittedName>
</protein>
<evidence type="ECO:0000313" key="2">
    <source>
        <dbReference type="Proteomes" id="UP000075455"/>
    </source>
</evidence>
<name>A0A150M2D8_9BACL</name>
<dbReference type="PATRIC" id="fig|81408.3.peg.1991"/>
<dbReference type="RefSeq" id="WP_061578965.1">
    <property type="nucleotide sequence ID" value="NZ_LQYS01000016.1"/>
</dbReference>
<reference evidence="1 2" key="1">
    <citation type="submission" date="2016-01" db="EMBL/GenBank/DDBJ databases">
        <title>Draft Genome Sequences of Seven Thermophilic Sporeformers Isolated from Foods.</title>
        <authorList>
            <person name="Berendsen E.M."/>
            <person name="Wells-Bennik M.H."/>
            <person name="Krawcyk A.O."/>
            <person name="De Jong A."/>
            <person name="Holsappel S."/>
            <person name="Eijlander R.T."/>
            <person name="Kuipers O.P."/>
        </authorList>
    </citation>
    <scope>NUCLEOTIDE SEQUENCE [LARGE SCALE GENOMIC DNA]</scope>
    <source>
        <strain evidence="1 2">B4119</strain>
    </source>
</reference>
<dbReference type="EMBL" id="LQYS01000016">
    <property type="protein sequence ID" value="KYD18747.1"/>
    <property type="molecule type" value="Genomic_DNA"/>
</dbReference>
<dbReference type="STRING" id="81408.B4119_4037"/>
<gene>
    <name evidence="1" type="ORF">B4119_4037</name>
</gene>
<accession>A0A150M2D8</accession>
<dbReference type="Proteomes" id="UP000075455">
    <property type="component" value="Unassembled WGS sequence"/>
</dbReference>
<organism evidence="1 2">
    <name type="scientific">Saccharococcus caldoxylosilyticus</name>
    <dbReference type="NCBI Taxonomy" id="81408"/>
    <lineage>
        <taxon>Bacteria</taxon>
        <taxon>Bacillati</taxon>
        <taxon>Bacillota</taxon>
        <taxon>Bacilli</taxon>
        <taxon>Bacillales</taxon>
        <taxon>Anoxybacillaceae</taxon>
        <taxon>Saccharococcus</taxon>
    </lineage>
</organism>